<organism evidence="4 5">
    <name type="scientific">Westerdykella ornata</name>
    <dbReference type="NCBI Taxonomy" id="318751"/>
    <lineage>
        <taxon>Eukaryota</taxon>
        <taxon>Fungi</taxon>
        <taxon>Dikarya</taxon>
        <taxon>Ascomycota</taxon>
        <taxon>Pezizomycotina</taxon>
        <taxon>Dothideomycetes</taxon>
        <taxon>Pleosporomycetidae</taxon>
        <taxon>Pleosporales</taxon>
        <taxon>Sporormiaceae</taxon>
        <taxon>Westerdykella</taxon>
    </lineage>
</organism>
<dbReference type="EMBL" id="ML986488">
    <property type="protein sequence ID" value="KAF2278311.1"/>
    <property type="molecule type" value="Genomic_DNA"/>
</dbReference>
<feature type="region of interest" description="Disordered" evidence="1">
    <location>
        <begin position="272"/>
        <end position="373"/>
    </location>
</feature>
<name>A0A6A6JNW4_WESOR</name>
<dbReference type="InterPro" id="IPR056687">
    <property type="entry name" value="DUF7785"/>
</dbReference>
<feature type="compositionally biased region" description="Polar residues" evidence="1">
    <location>
        <begin position="723"/>
        <end position="762"/>
    </location>
</feature>
<feature type="compositionally biased region" description="Polar residues" evidence="1">
    <location>
        <begin position="857"/>
        <end position="875"/>
    </location>
</feature>
<sequence length="904" mass="96260">MAAANGTLTPPAQDPSSSPSSAKRKRSDAEAIGPVANGASTAHGNVLDKNNLVPYQALDDIVSVLESYDTQPSILKQPIVSSTQRTTSGESELKRTKLTPVTIADLVKASSYTSLELFQRDVESAISAVLSRFDADETSSMPLTPEIAKARASVLAFRKIAKALVAREEARRDGVVGKVQPADSGSDGAGINGQVKAEPSLDDEMPESQVALTLYGTAQGPKQLFSSLQQPVSILPAGKGPSAGLDTSVKVTLPLNESALPNIISTTEVFPLPEDDQKSKSKTFGEVFPPPPHIPQLSPPKLAKPQTGRGNTITFAPQDSTPPTRTSSRTFSNQPLATGHWLGYGGVDMPKDATSPTAKQKSRQRALSTGEAQLPPSEATLAAVQKAKEDALFRSAFSSFAPSKDDSMAVVPEETKNMVWWHKVGEKRFRETFPIDPLLLRGDEAIDVGADGLPDEETLFKDAVEDFIPAEQDPFEGLAKSEMEKTTDDLLQEISELIETLASYQRIRNSSLATNSRTQGVQNSALASLAGNPSTPSSQEFDIYHMLKSQLTIMISQLPPYAVAKLNGDQLDELNISRTLIIETEDHKGVLEEDQLTRRPVAASTPSLTRVASTGSSAHYPVSSTQYARPTATPSTVVARPSQSAHSYYPQQQAAHRSPSVHYPRSTTGAPQSYQSQAVSYSANTPKPAYGVGQYGQQTPKPTYGQATTGQYYTQRPAAPAPSYSTGPAQRYYQSTPQPQSSRYAPQQLQNGYYQRPQNGTYMQGGTGAYAPNPTPSARTSSPMKPIPSVGQANFPASRASYSTPVASGAARSTYYPPGGAAASQYATPQPSTPSAAPAGGYNGMVGNHSQMMLDRQQAQYATQSQARLAAQNTFHGPGSGTPQPPTPQHGSQPPANGAPMIAQ</sequence>
<dbReference type="InterPro" id="IPR057199">
    <property type="entry name" value="DUF7877"/>
</dbReference>
<dbReference type="Proteomes" id="UP000800097">
    <property type="component" value="Unassembled WGS sequence"/>
</dbReference>
<evidence type="ECO:0000313" key="5">
    <source>
        <dbReference type="Proteomes" id="UP000800097"/>
    </source>
</evidence>
<accession>A0A6A6JNW4</accession>
<dbReference type="OrthoDB" id="5354458at2759"/>
<feature type="compositionally biased region" description="Polar residues" evidence="1">
    <location>
        <begin position="1"/>
        <end position="10"/>
    </location>
</feature>
<feature type="compositionally biased region" description="Pro residues" evidence="1">
    <location>
        <begin position="288"/>
        <end position="298"/>
    </location>
</feature>
<proteinExistence type="predicted"/>
<feature type="region of interest" description="Disordered" evidence="1">
    <location>
        <begin position="716"/>
        <end position="792"/>
    </location>
</feature>
<feature type="domain" description="DUF7785" evidence="2">
    <location>
        <begin position="484"/>
        <end position="581"/>
    </location>
</feature>
<feature type="compositionally biased region" description="Low complexity" evidence="1">
    <location>
        <begin position="672"/>
        <end position="682"/>
    </location>
</feature>
<evidence type="ECO:0000259" key="2">
    <source>
        <dbReference type="Pfam" id="PF25009"/>
    </source>
</evidence>
<dbReference type="GeneID" id="54554653"/>
<feature type="region of interest" description="Disordered" evidence="1">
    <location>
        <begin position="821"/>
        <end position="904"/>
    </location>
</feature>
<keyword evidence="5" id="KW-1185">Reference proteome</keyword>
<feature type="compositionally biased region" description="Polar residues" evidence="1">
    <location>
        <begin position="308"/>
        <end position="319"/>
    </location>
</feature>
<reference evidence="4" key="1">
    <citation type="journal article" date="2020" name="Stud. Mycol.">
        <title>101 Dothideomycetes genomes: a test case for predicting lifestyles and emergence of pathogens.</title>
        <authorList>
            <person name="Haridas S."/>
            <person name="Albert R."/>
            <person name="Binder M."/>
            <person name="Bloem J."/>
            <person name="Labutti K."/>
            <person name="Salamov A."/>
            <person name="Andreopoulos B."/>
            <person name="Baker S."/>
            <person name="Barry K."/>
            <person name="Bills G."/>
            <person name="Bluhm B."/>
            <person name="Cannon C."/>
            <person name="Castanera R."/>
            <person name="Culley D."/>
            <person name="Daum C."/>
            <person name="Ezra D."/>
            <person name="Gonzalez J."/>
            <person name="Henrissat B."/>
            <person name="Kuo A."/>
            <person name="Liang C."/>
            <person name="Lipzen A."/>
            <person name="Lutzoni F."/>
            <person name="Magnuson J."/>
            <person name="Mondo S."/>
            <person name="Nolan M."/>
            <person name="Ohm R."/>
            <person name="Pangilinan J."/>
            <person name="Park H.-J."/>
            <person name="Ramirez L."/>
            <person name="Alfaro M."/>
            <person name="Sun H."/>
            <person name="Tritt A."/>
            <person name="Yoshinaga Y."/>
            <person name="Zwiers L.-H."/>
            <person name="Turgeon B."/>
            <person name="Goodwin S."/>
            <person name="Spatafora J."/>
            <person name="Crous P."/>
            <person name="Grigoriev I."/>
        </authorList>
    </citation>
    <scope>NUCLEOTIDE SEQUENCE</scope>
    <source>
        <strain evidence="4">CBS 379.55</strain>
    </source>
</reference>
<feature type="region of interest" description="Disordered" evidence="1">
    <location>
        <begin position="1"/>
        <end position="46"/>
    </location>
</feature>
<feature type="region of interest" description="Disordered" evidence="1">
    <location>
        <begin position="603"/>
        <end position="682"/>
    </location>
</feature>
<dbReference type="Pfam" id="PF25009">
    <property type="entry name" value="DUF7785"/>
    <property type="match status" value="1"/>
</dbReference>
<feature type="domain" description="DUF7877" evidence="3">
    <location>
        <begin position="56"/>
        <end position="163"/>
    </location>
</feature>
<evidence type="ECO:0000256" key="1">
    <source>
        <dbReference type="SAM" id="MobiDB-lite"/>
    </source>
</evidence>
<feature type="compositionally biased region" description="Low complexity" evidence="1">
    <location>
        <begin position="321"/>
        <end position="332"/>
    </location>
</feature>
<dbReference type="RefSeq" id="XP_033655850.1">
    <property type="nucleotide sequence ID" value="XM_033801478.1"/>
</dbReference>
<evidence type="ECO:0000313" key="4">
    <source>
        <dbReference type="EMBL" id="KAF2278311.1"/>
    </source>
</evidence>
<evidence type="ECO:0000259" key="3">
    <source>
        <dbReference type="Pfam" id="PF25289"/>
    </source>
</evidence>
<feature type="compositionally biased region" description="Polar residues" evidence="1">
    <location>
        <begin position="604"/>
        <end position="655"/>
    </location>
</feature>
<gene>
    <name evidence="4" type="ORF">EI97DRAFT_465639</name>
</gene>
<feature type="compositionally biased region" description="Low complexity" evidence="1">
    <location>
        <begin position="827"/>
        <end position="839"/>
    </location>
</feature>
<dbReference type="Pfam" id="PF25289">
    <property type="entry name" value="DUF7877"/>
    <property type="match status" value="1"/>
</dbReference>
<feature type="compositionally biased region" description="Polar residues" evidence="1">
    <location>
        <begin position="354"/>
        <end position="371"/>
    </location>
</feature>
<protein>
    <submittedName>
        <fullName evidence="4">Uncharacterized protein</fullName>
    </submittedName>
</protein>
<dbReference type="AlphaFoldDB" id="A0A6A6JNW4"/>